<evidence type="ECO:0008006" key="2">
    <source>
        <dbReference type="Google" id="ProtNLM"/>
    </source>
</evidence>
<dbReference type="EMBL" id="BKCJ010521802">
    <property type="protein sequence ID" value="GFA95694.1"/>
    <property type="molecule type" value="Genomic_DNA"/>
</dbReference>
<sequence length="559" mass="63046">YAPIAHHQSEFSSPENGLVVSVFQKGDDPIDAINHMMSFLTSVVTSMYPSINNQLRTSSNPRHHATINDGRVTIQPIQGRQNHMSAGSSRPFASGLGGTFGRQRAIVCYNFKGEGHMAKQCTKPKRKCDAEWFKDKVLLVQAQANGQVLQEEELDFLADPGTAETSTNQTVVTTNAAYQADDLDAYDSDCDELNSAKVALMANLSHYGSDNLAEKEESRNIDRELALEKQALGFQNPCYLKKAQQLKPKLYDRCVIEKSEAIVVPDTEETLMLAEKSLQPDEPNLSGTTIVKVPKELPKVSMVNSCLKKLKFYLASFDMVVKERTTATAITEGTWGFKHTKACFRDDIIPFVKSLKELFTSFDQCLIDEVTEFQNVFKQMELAVEQHCEEKTNVQIKMENVLQENDRLLTQALSVEIVNIVVHDNMKSICLNVTACAHCVTTETELKTNFLKNECYDLLLQKYNTLEKHCITLEVNNQLNTEIFQRDTWSSQEGAPTFAELFEINHLKAQAQAKDTVILKLKEKLNSLNGDVKDRNVKRDVEEIETLNIELDHKVMKDM</sequence>
<protein>
    <recommendedName>
        <fullName evidence="2">CCHC-type domain-containing protein</fullName>
    </recommendedName>
</protein>
<accession>A0A699KI32</accession>
<name>A0A699KI32_TANCI</name>
<reference evidence="1" key="1">
    <citation type="journal article" date="2019" name="Sci. Rep.">
        <title>Draft genome of Tanacetum cinerariifolium, the natural source of mosquito coil.</title>
        <authorList>
            <person name="Yamashiro T."/>
            <person name="Shiraishi A."/>
            <person name="Satake H."/>
            <person name="Nakayama K."/>
        </authorList>
    </citation>
    <scope>NUCLEOTIDE SEQUENCE</scope>
</reference>
<comment type="caution">
    <text evidence="1">The sequence shown here is derived from an EMBL/GenBank/DDBJ whole genome shotgun (WGS) entry which is preliminary data.</text>
</comment>
<organism evidence="1">
    <name type="scientific">Tanacetum cinerariifolium</name>
    <name type="common">Dalmatian daisy</name>
    <name type="synonym">Chrysanthemum cinerariifolium</name>
    <dbReference type="NCBI Taxonomy" id="118510"/>
    <lineage>
        <taxon>Eukaryota</taxon>
        <taxon>Viridiplantae</taxon>
        <taxon>Streptophyta</taxon>
        <taxon>Embryophyta</taxon>
        <taxon>Tracheophyta</taxon>
        <taxon>Spermatophyta</taxon>
        <taxon>Magnoliopsida</taxon>
        <taxon>eudicotyledons</taxon>
        <taxon>Gunneridae</taxon>
        <taxon>Pentapetalae</taxon>
        <taxon>asterids</taxon>
        <taxon>campanulids</taxon>
        <taxon>Asterales</taxon>
        <taxon>Asteraceae</taxon>
        <taxon>Asteroideae</taxon>
        <taxon>Anthemideae</taxon>
        <taxon>Anthemidinae</taxon>
        <taxon>Tanacetum</taxon>
    </lineage>
</organism>
<evidence type="ECO:0000313" key="1">
    <source>
        <dbReference type="EMBL" id="GFA95694.1"/>
    </source>
</evidence>
<proteinExistence type="predicted"/>
<dbReference type="AlphaFoldDB" id="A0A699KI32"/>
<gene>
    <name evidence="1" type="ORF">Tci_667666</name>
</gene>
<feature type="non-terminal residue" evidence="1">
    <location>
        <position position="1"/>
    </location>
</feature>